<evidence type="ECO:0000313" key="1">
    <source>
        <dbReference type="EMBL" id="BAD02151.1"/>
    </source>
</evidence>
<keyword evidence="2" id="KW-1185">Reference proteome</keyword>
<dbReference type="EnsemblBacteria" id="BAD02151">
    <property type="protein sequence ID" value="BAD02151"/>
    <property type="gene ID" value="BAD02151"/>
</dbReference>
<dbReference type="EMBL" id="AP006585">
    <property type="protein sequence ID" value="BAD02151.1"/>
    <property type="molecule type" value="Genomic_DNA"/>
</dbReference>
<dbReference type="AlphaFoldDB" id="Q6YRR0"/>
<dbReference type="DNASU" id="2656180"/>
<sequence>MKDNRYSPDWPQLALQKKQAVGWVCERCGVQCLKPGEGKGLLKEERYRLRMAVHHCDYDPSNNSPSNLMALCSPCHLHYHQRQRGNVTPGQLSLGFVYRSCLVCAQQ</sequence>
<reference evidence="1 2" key="1">
    <citation type="journal article" date="2003" name="DNA Res.">
        <title>Structural analysis of four large plasmids harboring in a unicellular cyanobacterium, Synechocystis sp. PCC 6803.</title>
        <authorList>
            <person name="Kaneko T."/>
            <person name="Nakamura Y."/>
            <person name="Sasamoto S."/>
            <person name="Watanabe A."/>
            <person name="Kohara M."/>
            <person name="Matsumoto M."/>
            <person name="Shimpo S."/>
            <person name="Yamada M."/>
            <person name="Tabata S."/>
        </authorList>
    </citation>
    <scope>NUCLEOTIDE SEQUENCE [LARGE SCALE GENOMIC DNA]</scope>
    <source>
        <strain evidence="2">ATCC 27184 / PCC 6803 / Kazusa</strain>
    </source>
</reference>
<accession>Q6YRR0</accession>
<dbReference type="Proteomes" id="UP000001425">
    <property type="component" value="Plasmid pSYSX"/>
</dbReference>
<keyword evidence="1" id="KW-0614">Plasmid</keyword>
<dbReference type="PhylomeDB" id="Q6YRR0"/>
<dbReference type="InParanoid" id="Q6YRR0"/>
<organism evidence="1 2">
    <name type="scientific">Synechocystis sp. (strain ATCC 27184 / PCC 6803 / Kazusa)</name>
    <dbReference type="NCBI Taxonomy" id="1111708"/>
    <lineage>
        <taxon>Bacteria</taxon>
        <taxon>Bacillati</taxon>
        <taxon>Cyanobacteriota</taxon>
        <taxon>Cyanophyceae</taxon>
        <taxon>Synechococcales</taxon>
        <taxon>Merismopediaceae</taxon>
        <taxon>Synechocystis</taxon>
    </lineage>
</organism>
<dbReference type="KEGG" id="syn:slr6094"/>
<name>Q6YRR0_SYNY3</name>
<geneLocation type="plasmid" evidence="1 2">
    <name>pSYSX</name>
</geneLocation>
<evidence type="ECO:0000313" key="2">
    <source>
        <dbReference type="Proteomes" id="UP000001425"/>
    </source>
</evidence>
<protein>
    <submittedName>
        <fullName evidence="1">Slr6094 protein</fullName>
    </submittedName>
</protein>
<proteinExistence type="predicted"/>
<gene>
    <name evidence="1" type="ordered locus">slr6094</name>
</gene>